<dbReference type="Proteomes" id="UP001607302">
    <property type="component" value="Unassembled WGS sequence"/>
</dbReference>
<evidence type="ECO:0000313" key="2">
    <source>
        <dbReference type="Proteomes" id="UP001607302"/>
    </source>
</evidence>
<evidence type="ECO:0000313" key="1">
    <source>
        <dbReference type="EMBL" id="KAL2720522.1"/>
    </source>
</evidence>
<dbReference type="AlphaFoldDB" id="A0ABD2AIS2"/>
<organism evidence="1 2">
    <name type="scientific">Vespula squamosa</name>
    <name type="common">Southern yellow jacket</name>
    <name type="synonym">Wasp</name>
    <dbReference type="NCBI Taxonomy" id="30214"/>
    <lineage>
        <taxon>Eukaryota</taxon>
        <taxon>Metazoa</taxon>
        <taxon>Ecdysozoa</taxon>
        <taxon>Arthropoda</taxon>
        <taxon>Hexapoda</taxon>
        <taxon>Insecta</taxon>
        <taxon>Pterygota</taxon>
        <taxon>Neoptera</taxon>
        <taxon>Endopterygota</taxon>
        <taxon>Hymenoptera</taxon>
        <taxon>Apocrita</taxon>
        <taxon>Aculeata</taxon>
        <taxon>Vespoidea</taxon>
        <taxon>Vespidae</taxon>
        <taxon>Vespinae</taxon>
        <taxon>Vespula</taxon>
    </lineage>
</organism>
<protein>
    <submittedName>
        <fullName evidence="1">Uncharacterized protein</fullName>
    </submittedName>
</protein>
<accession>A0ABD2AIS2</accession>
<proteinExistence type="predicted"/>
<keyword evidence="2" id="KW-1185">Reference proteome</keyword>
<name>A0ABD2AIS2_VESSQ</name>
<gene>
    <name evidence="1" type="ORF">V1478_010098</name>
</gene>
<sequence>MTPLVFQFVPRKSVPPSLLLLFRSHIFQIFKNFTR</sequence>
<reference evidence="1 2" key="1">
    <citation type="journal article" date="2024" name="Ann. Entomol. Soc. Am.">
        <title>Genomic analyses of the southern and eastern yellowjacket wasps (Hymenoptera: Vespidae) reveal evolutionary signatures of social life.</title>
        <authorList>
            <person name="Catto M.A."/>
            <person name="Caine P.B."/>
            <person name="Orr S.E."/>
            <person name="Hunt B.G."/>
            <person name="Goodisman M.A.D."/>
        </authorList>
    </citation>
    <scope>NUCLEOTIDE SEQUENCE [LARGE SCALE GENOMIC DNA]</scope>
    <source>
        <strain evidence="1">233</strain>
        <tissue evidence="1">Head and thorax</tissue>
    </source>
</reference>
<comment type="caution">
    <text evidence="1">The sequence shown here is derived from an EMBL/GenBank/DDBJ whole genome shotgun (WGS) entry which is preliminary data.</text>
</comment>
<dbReference type="EMBL" id="JAUDFV010000146">
    <property type="protein sequence ID" value="KAL2720522.1"/>
    <property type="molecule type" value="Genomic_DNA"/>
</dbReference>